<comment type="caution">
    <text evidence="7">The sequence shown here is derived from an EMBL/GenBank/DDBJ whole genome shotgun (WGS) entry which is preliminary data.</text>
</comment>
<dbReference type="GO" id="GO:0048262">
    <property type="term" value="P:determination of dorsal/ventral asymmetry"/>
    <property type="evidence" value="ECO:0007669"/>
    <property type="project" value="UniProtKB-ARBA"/>
</dbReference>
<dbReference type="InterPro" id="IPR044636">
    <property type="entry name" value="RADIALIS-like"/>
</dbReference>
<dbReference type="GO" id="GO:0003700">
    <property type="term" value="F:DNA-binding transcription factor activity"/>
    <property type="evidence" value="ECO:0007669"/>
    <property type="project" value="InterPro"/>
</dbReference>
<keyword evidence="4" id="KW-0804">Transcription</keyword>
<dbReference type="EMBL" id="BMAC01001024">
    <property type="protein sequence ID" value="GFQ05155.1"/>
    <property type="molecule type" value="Genomic_DNA"/>
</dbReference>
<keyword evidence="5" id="KW-0539">Nucleus</keyword>
<evidence type="ECO:0000256" key="1">
    <source>
        <dbReference type="ARBA" id="ARBA00004123"/>
    </source>
</evidence>
<evidence type="ECO:0000256" key="2">
    <source>
        <dbReference type="ARBA" id="ARBA00022473"/>
    </source>
</evidence>
<dbReference type="AlphaFoldDB" id="A0A830D965"/>
<dbReference type="CDD" id="cd00167">
    <property type="entry name" value="SANT"/>
    <property type="match status" value="1"/>
</dbReference>
<keyword evidence="8" id="KW-1185">Reference proteome</keyword>
<dbReference type="OrthoDB" id="118550at2759"/>
<dbReference type="Pfam" id="PF00249">
    <property type="entry name" value="Myb_DNA-binding"/>
    <property type="match status" value="1"/>
</dbReference>
<evidence type="ECO:0000259" key="6">
    <source>
        <dbReference type="SMART" id="SM00717"/>
    </source>
</evidence>
<reference evidence="7" key="1">
    <citation type="submission" date="2020-07" db="EMBL/GenBank/DDBJ databases">
        <title>Ethylene signaling mediates host invasion by parasitic plants.</title>
        <authorList>
            <person name="Yoshida S."/>
        </authorList>
    </citation>
    <scope>NUCLEOTIDE SEQUENCE</scope>
    <source>
        <strain evidence="7">Okayama</strain>
    </source>
</reference>
<dbReference type="PANTHER" id="PTHR43952:SF75">
    <property type="entry name" value="PROTEIN RADIALIS-LIKE 6"/>
    <property type="match status" value="1"/>
</dbReference>
<dbReference type="Gene3D" id="1.10.10.60">
    <property type="entry name" value="Homeodomain-like"/>
    <property type="match status" value="1"/>
</dbReference>
<keyword evidence="2" id="KW-0217">Developmental protein</keyword>
<dbReference type="PANTHER" id="PTHR43952">
    <property type="entry name" value="MYB FAMILY TRANSCRIPTION FACTOR-RELATED"/>
    <property type="match status" value="1"/>
</dbReference>
<dbReference type="GO" id="GO:0009908">
    <property type="term" value="P:flower development"/>
    <property type="evidence" value="ECO:0007669"/>
    <property type="project" value="UniProtKB-ARBA"/>
</dbReference>
<dbReference type="FunFam" id="1.10.10.60:FF:000154">
    <property type="entry name" value="Transcription factor SRM1"/>
    <property type="match status" value="1"/>
</dbReference>
<comment type="subcellular location">
    <subcellularLocation>
        <location evidence="1">Nucleus</location>
    </subcellularLocation>
</comment>
<organism evidence="7 8">
    <name type="scientific">Phtheirospermum japonicum</name>
    <dbReference type="NCBI Taxonomy" id="374723"/>
    <lineage>
        <taxon>Eukaryota</taxon>
        <taxon>Viridiplantae</taxon>
        <taxon>Streptophyta</taxon>
        <taxon>Embryophyta</taxon>
        <taxon>Tracheophyta</taxon>
        <taxon>Spermatophyta</taxon>
        <taxon>Magnoliopsida</taxon>
        <taxon>eudicotyledons</taxon>
        <taxon>Gunneridae</taxon>
        <taxon>Pentapetalae</taxon>
        <taxon>asterids</taxon>
        <taxon>lamiids</taxon>
        <taxon>Lamiales</taxon>
        <taxon>Orobanchaceae</taxon>
        <taxon>Orobanchaceae incertae sedis</taxon>
        <taxon>Phtheirospermum</taxon>
    </lineage>
</organism>
<protein>
    <submittedName>
        <fullName evidence="7">Protein radialis-like 3</fullName>
    </submittedName>
</protein>
<dbReference type="SUPFAM" id="SSF46689">
    <property type="entry name" value="Homeodomain-like"/>
    <property type="match status" value="1"/>
</dbReference>
<gene>
    <name evidence="7" type="ORF">PHJA_002659600</name>
</gene>
<evidence type="ECO:0000256" key="3">
    <source>
        <dbReference type="ARBA" id="ARBA00023015"/>
    </source>
</evidence>
<dbReference type="SMART" id="SM00717">
    <property type="entry name" value="SANT"/>
    <property type="match status" value="1"/>
</dbReference>
<name>A0A830D965_9LAMI</name>
<proteinExistence type="predicted"/>
<evidence type="ECO:0000256" key="5">
    <source>
        <dbReference type="ARBA" id="ARBA00023242"/>
    </source>
</evidence>
<dbReference type="GO" id="GO:0005634">
    <property type="term" value="C:nucleus"/>
    <property type="evidence" value="ECO:0007669"/>
    <property type="project" value="UniProtKB-SubCell"/>
</dbReference>
<dbReference type="Proteomes" id="UP000653305">
    <property type="component" value="Unassembled WGS sequence"/>
</dbReference>
<evidence type="ECO:0000256" key="4">
    <source>
        <dbReference type="ARBA" id="ARBA00023163"/>
    </source>
</evidence>
<evidence type="ECO:0000313" key="7">
    <source>
        <dbReference type="EMBL" id="GFQ05155.1"/>
    </source>
</evidence>
<dbReference type="InterPro" id="IPR009057">
    <property type="entry name" value="Homeodomain-like_sf"/>
</dbReference>
<sequence length="100" mass="11529">MDDIVNYGPEWTWQENKQFENGFVEFPKDCPNRWERIAAKLGAKSAMKVEQHYAVLLTDLEAIEAGLIDHLLEYADNEDVSEAPKCEKKQTKNFKKNGPN</sequence>
<accession>A0A830D965</accession>
<dbReference type="InterPro" id="IPR001005">
    <property type="entry name" value="SANT/Myb"/>
</dbReference>
<feature type="domain" description="Myb-like" evidence="6">
    <location>
        <begin position="7"/>
        <end position="59"/>
    </location>
</feature>
<evidence type="ECO:0000313" key="8">
    <source>
        <dbReference type="Proteomes" id="UP000653305"/>
    </source>
</evidence>
<keyword evidence="3" id="KW-0805">Transcription regulation</keyword>